<dbReference type="AlphaFoldDB" id="A0A1M4WN60"/>
<evidence type="ECO:0000256" key="1">
    <source>
        <dbReference type="PROSITE-ProRule" id="PRU00703"/>
    </source>
</evidence>
<dbReference type="Pfam" id="PF00571">
    <property type="entry name" value="CBS"/>
    <property type="match status" value="2"/>
</dbReference>
<dbReference type="Gene3D" id="1.25.60.10">
    <property type="entry name" value="MgtE N-terminal domain-like"/>
    <property type="match status" value="1"/>
</dbReference>
<dbReference type="PANTHER" id="PTHR43773:SF1">
    <property type="entry name" value="MAGNESIUM TRANSPORTER MGTE"/>
    <property type="match status" value="1"/>
</dbReference>
<dbReference type="InterPro" id="IPR000644">
    <property type="entry name" value="CBS_dom"/>
</dbReference>
<dbReference type="InterPro" id="IPR038076">
    <property type="entry name" value="MgtE_N_sf"/>
</dbReference>
<proteinExistence type="predicted"/>
<name>A0A1M4WN60_9THEO</name>
<dbReference type="PANTHER" id="PTHR43773">
    <property type="entry name" value="MAGNESIUM TRANSPORTER MGTE"/>
    <property type="match status" value="1"/>
</dbReference>
<dbReference type="Pfam" id="PF03448">
    <property type="entry name" value="MgtE_N"/>
    <property type="match status" value="1"/>
</dbReference>
<dbReference type="SUPFAM" id="SSF54631">
    <property type="entry name" value="CBS-domain pair"/>
    <property type="match status" value="1"/>
</dbReference>
<gene>
    <name evidence="3" type="ORF">SAMN02746089_00857</name>
</gene>
<dbReference type="STRING" id="1121256.SAMN02746089_00857"/>
<accession>A0A1M4WN60</accession>
<keyword evidence="4" id="KW-1185">Reference proteome</keyword>
<dbReference type="SMART" id="SM00116">
    <property type="entry name" value="CBS"/>
    <property type="match status" value="2"/>
</dbReference>
<keyword evidence="1" id="KW-0129">CBS domain</keyword>
<dbReference type="InterPro" id="IPR046342">
    <property type="entry name" value="CBS_dom_sf"/>
</dbReference>
<dbReference type="GO" id="GO:0016020">
    <property type="term" value="C:membrane"/>
    <property type="evidence" value="ECO:0007669"/>
    <property type="project" value="InterPro"/>
</dbReference>
<dbReference type="OrthoDB" id="9790355at2"/>
<dbReference type="GO" id="GO:0015095">
    <property type="term" value="F:magnesium ion transmembrane transporter activity"/>
    <property type="evidence" value="ECO:0007669"/>
    <property type="project" value="InterPro"/>
</dbReference>
<dbReference type="PROSITE" id="PS51371">
    <property type="entry name" value="CBS"/>
    <property type="match status" value="2"/>
</dbReference>
<dbReference type="Proteomes" id="UP000184088">
    <property type="component" value="Unassembled WGS sequence"/>
</dbReference>
<reference evidence="3 4" key="1">
    <citation type="submission" date="2016-11" db="EMBL/GenBank/DDBJ databases">
        <authorList>
            <person name="Jaros S."/>
            <person name="Januszkiewicz K."/>
            <person name="Wedrychowicz H."/>
        </authorList>
    </citation>
    <scope>NUCLEOTIDE SEQUENCE [LARGE SCALE GENOMIC DNA]</scope>
    <source>
        <strain evidence="3 4">DSM 17918</strain>
    </source>
</reference>
<feature type="domain" description="CBS" evidence="2">
    <location>
        <begin position="292"/>
        <end position="354"/>
    </location>
</feature>
<organism evidence="3 4">
    <name type="scientific">Caldanaerobius fijiensis DSM 17918</name>
    <dbReference type="NCBI Taxonomy" id="1121256"/>
    <lineage>
        <taxon>Bacteria</taxon>
        <taxon>Bacillati</taxon>
        <taxon>Bacillota</taxon>
        <taxon>Clostridia</taxon>
        <taxon>Thermoanaerobacterales</taxon>
        <taxon>Thermoanaerobacteraceae</taxon>
        <taxon>Caldanaerobius</taxon>
    </lineage>
</organism>
<dbReference type="SUPFAM" id="SSF158791">
    <property type="entry name" value="MgtE N-terminal domain-like"/>
    <property type="match status" value="1"/>
</dbReference>
<protein>
    <submittedName>
        <fullName evidence="3">Mg2+ transporter (MgtE)</fullName>
    </submittedName>
</protein>
<sequence>MPIMSLYLSRILGNKIYSRDKKVLGKLLDLGVSMEIQHPIVLCAKIKTKSGVKYYKWQNFKIAKKHGQYELTCTKPIELQSVNDTLFLSKYVLDKQIIDINGRKVVRVNDIRLVLLESGLYAVAVDIGVEGLLRRLGLAKPLKRLLKRFNINISSKFILWEDIETITPSHENIMLSKTYQKLSTLHPSDLADIIEDLDLKSGIAIFSSLDRSRAADVLEEMETDTQRNILNTLSAEKAADILEEMPADEVADILDDLNEERAEELLNEMENDVSTEVRELMEYPEHTVGSLMTTDYISFKNTLTAEDTIRELRRIKPEEDTIYYLYVVDAKNRLIGVVSLRDLVIAEPNTTLEKIMNTDIIYAYDMDPISSLIKTISKYNLMAIPVVDKNMRLLGTVIINDIIYELMKTRKNYVRR</sequence>
<evidence type="ECO:0000259" key="2">
    <source>
        <dbReference type="PROSITE" id="PS51371"/>
    </source>
</evidence>
<dbReference type="InterPro" id="IPR006669">
    <property type="entry name" value="MgtE_transporter"/>
</dbReference>
<feature type="domain" description="CBS" evidence="2">
    <location>
        <begin position="356"/>
        <end position="412"/>
    </location>
</feature>
<dbReference type="InterPro" id="IPR006668">
    <property type="entry name" value="Mg_transptr_MgtE_intracell_dom"/>
</dbReference>
<dbReference type="RefSeq" id="WP_073342034.1">
    <property type="nucleotide sequence ID" value="NZ_FQVH01000006.1"/>
</dbReference>
<dbReference type="Gene3D" id="3.10.580.10">
    <property type="entry name" value="CBS-domain"/>
    <property type="match status" value="1"/>
</dbReference>
<dbReference type="EMBL" id="FQVH01000006">
    <property type="protein sequence ID" value="SHE82655.1"/>
    <property type="molecule type" value="Genomic_DNA"/>
</dbReference>
<dbReference type="CDD" id="cd04606">
    <property type="entry name" value="CBS_pair_Mg_transporter"/>
    <property type="match status" value="1"/>
</dbReference>
<evidence type="ECO:0000313" key="3">
    <source>
        <dbReference type="EMBL" id="SHE82655.1"/>
    </source>
</evidence>
<dbReference type="SMART" id="SM00924">
    <property type="entry name" value="MgtE_N"/>
    <property type="match status" value="1"/>
</dbReference>
<evidence type="ECO:0000313" key="4">
    <source>
        <dbReference type="Proteomes" id="UP000184088"/>
    </source>
</evidence>